<name>W9H0J7_9PROT</name>
<proteinExistence type="predicted"/>
<dbReference type="EMBL" id="AVFL01000028">
    <property type="protein sequence ID" value="EWY37268.1"/>
    <property type="molecule type" value="Genomic_DNA"/>
</dbReference>
<dbReference type="PANTHER" id="PTHR46797:SF1">
    <property type="entry name" value="METHYLPHOSPHONATE SYNTHASE"/>
    <property type="match status" value="1"/>
</dbReference>
<dbReference type="GO" id="GO:0003677">
    <property type="term" value="F:DNA binding"/>
    <property type="evidence" value="ECO:0007669"/>
    <property type="project" value="UniProtKB-KW"/>
</dbReference>
<dbReference type="PANTHER" id="PTHR46797">
    <property type="entry name" value="HTH-TYPE TRANSCRIPTIONAL REGULATOR"/>
    <property type="match status" value="1"/>
</dbReference>
<feature type="domain" description="HTH cro/C1-type" evidence="2">
    <location>
        <begin position="1"/>
        <end position="55"/>
    </location>
</feature>
<dbReference type="Pfam" id="PF01381">
    <property type="entry name" value="HTH_3"/>
    <property type="match status" value="1"/>
</dbReference>
<dbReference type="GO" id="GO:0003700">
    <property type="term" value="F:DNA-binding transcription factor activity"/>
    <property type="evidence" value="ECO:0007669"/>
    <property type="project" value="TreeGrafter"/>
</dbReference>
<evidence type="ECO:0000313" key="4">
    <source>
        <dbReference type="Proteomes" id="UP000019486"/>
    </source>
</evidence>
<gene>
    <name evidence="3" type="ORF">N825_20720</name>
</gene>
<evidence type="ECO:0000256" key="1">
    <source>
        <dbReference type="ARBA" id="ARBA00023125"/>
    </source>
</evidence>
<evidence type="ECO:0000259" key="2">
    <source>
        <dbReference type="PROSITE" id="PS50943"/>
    </source>
</evidence>
<keyword evidence="1 3" id="KW-0238">DNA-binding</keyword>
<dbReference type="Proteomes" id="UP000019486">
    <property type="component" value="Unassembled WGS sequence"/>
</dbReference>
<dbReference type="SUPFAM" id="SSF47413">
    <property type="entry name" value="lambda repressor-like DNA-binding domains"/>
    <property type="match status" value="1"/>
</dbReference>
<dbReference type="GO" id="GO:0005829">
    <property type="term" value="C:cytosol"/>
    <property type="evidence" value="ECO:0007669"/>
    <property type="project" value="TreeGrafter"/>
</dbReference>
<organism evidence="3 4">
    <name type="scientific">Skermanella stibiiresistens SB22</name>
    <dbReference type="NCBI Taxonomy" id="1385369"/>
    <lineage>
        <taxon>Bacteria</taxon>
        <taxon>Pseudomonadati</taxon>
        <taxon>Pseudomonadota</taxon>
        <taxon>Alphaproteobacteria</taxon>
        <taxon>Rhodospirillales</taxon>
        <taxon>Azospirillaceae</taxon>
        <taxon>Skermanella</taxon>
    </lineage>
</organism>
<comment type="caution">
    <text evidence="3">The sequence shown here is derived from an EMBL/GenBank/DDBJ whole genome shotgun (WGS) entry which is preliminary data.</text>
</comment>
<dbReference type="InterPro" id="IPR010982">
    <property type="entry name" value="Lambda_DNA-bd_dom_sf"/>
</dbReference>
<dbReference type="CDD" id="cd00093">
    <property type="entry name" value="HTH_XRE"/>
    <property type="match status" value="1"/>
</dbReference>
<dbReference type="SMART" id="SM00530">
    <property type="entry name" value="HTH_XRE"/>
    <property type="match status" value="1"/>
</dbReference>
<keyword evidence="4" id="KW-1185">Reference proteome</keyword>
<dbReference type="AlphaFoldDB" id="W9H0J7"/>
<dbReference type="STRING" id="1385369.N825_20720"/>
<dbReference type="Gene3D" id="1.10.260.40">
    <property type="entry name" value="lambda repressor-like DNA-binding domains"/>
    <property type="match status" value="1"/>
</dbReference>
<protein>
    <submittedName>
        <fullName evidence="3">DNA-binding protein</fullName>
    </submittedName>
</protein>
<dbReference type="PROSITE" id="PS50943">
    <property type="entry name" value="HTH_CROC1"/>
    <property type="match status" value="1"/>
</dbReference>
<sequence>MREGRKARGWTQEEMAGRIGMATQSLSNVERGQALPSLETLARIAEVLEMPISWFLPSDVKGKSEQRLALDARISTLVAALDDREAEVAAGLLAVLLRVYSRSGG</sequence>
<reference evidence="3 4" key="1">
    <citation type="submission" date="2013-08" db="EMBL/GenBank/DDBJ databases">
        <title>The genome sequence of Skermanella stibiiresistens.</title>
        <authorList>
            <person name="Zhu W."/>
            <person name="Wang G."/>
        </authorList>
    </citation>
    <scope>NUCLEOTIDE SEQUENCE [LARGE SCALE GENOMIC DNA]</scope>
    <source>
        <strain evidence="3 4">SB22</strain>
    </source>
</reference>
<evidence type="ECO:0000313" key="3">
    <source>
        <dbReference type="EMBL" id="EWY37268.1"/>
    </source>
</evidence>
<dbReference type="InterPro" id="IPR050807">
    <property type="entry name" value="TransReg_Diox_bact_type"/>
</dbReference>
<dbReference type="InterPro" id="IPR001387">
    <property type="entry name" value="Cro/C1-type_HTH"/>
</dbReference>
<accession>W9H0J7</accession>